<reference evidence="2 3" key="1">
    <citation type="submission" date="2019-05" db="EMBL/GenBank/DDBJ databases">
        <title>Pseudomonas sp. SC006 isolated from lettuce that can produce HBGAs.</title>
        <authorList>
            <person name="Wang D."/>
            <person name="Liao N."/>
            <person name="Liu D."/>
            <person name="Zhang Z."/>
            <person name="Zou S."/>
        </authorList>
    </citation>
    <scope>NUCLEOTIDE SEQUENCE [LARGE SCALE GENOMIC DNA]</scope>
    <source>
        <strain evidence="2 3">SC006</strain>
    </source>
</reference>
<feature type="transmembrane region" description="Helical" evidence="1">
    <location>
        <begin position="53"/>
        <end position="78"/>
    </location>
</feature>
<evidence type="ECO:0000313" key="2">
    <source>
        <dbReference type="EMBL" id="TLP56730.1"/>
    </source>
</evidence>
<name>A0A5R8YTD5_9PSED</name>
<evidence type="ECO:0000313" key="3">
    <source>
        <dbReference type="Proteomes" id="UP000309819"/>
    </source>
</evidence>
<dbReference type="RefSeq" id="WP_138220959.1">
    <property type="nucleotide sequence ID" value="NZ_VAUO01000009.1"/>
</dbReference>
<gene>
    <name evidence="2" type="ORF">FEM01_18700</name>
</gene>
<keyword evidence="1" id="KW-0472">Membrane</keyword>
<comment type="caution">
    <text evidence="2">The sequence shown here is derived from an EMBL/GenBank/DDBJ whole genome shotgun (WGS) entry which is preliminary data.</text>
</comment>
<accession>A0A5R8YTD5</accession>
<dbReference type="EMBL" id="VAUO01000009">
    <property type="protein sequence ID" value="TLP56730.1"/>
    <property type="molecule type" value="Genomic_DNA"/>
</dbReference>
<dbReference type="OrthoDB" id="9155950at2"/>
<sequence length="217" mass="23222">MSSVMKGAAVGALAGLATPVAGISGLATAGLGLSMLLALFDVGPAKMPYASLWQLLTSGTMLALVIAGAIFAVSFRFLAKLQLKSKALVAKINASEGLALDAGHLLGYPSPGFLVFDPQNRKVAVCSLIDDSYRIHDYAWVISWQVTWRESQSMEMGGGTRKVNATGMSVPTFERTVQLKDFAIELTVADPNQPLLKFPMSRKATHVWTARLTAFFN</sequence>
<keyword evidence="3" id="KW-1185">Reference proteome</keyword>
<protein>
    <submittedName>
        <fullName evidence="2">Uncharacterized protein</fullName>
    </submittedName>
</protein>
<organism evidence="2 3">
    <name type="scientific">Pseudomonas mosselii</name>
    <dbReference type="NCBI Taxonomy" id="78327"/>
    <lineage>
        <taxon>Bacteria</taxon>
        <taxon>Pseudomonadati</taxon>
        <taxon>Pseudomonadota</taxon>
        <taxon>Gammaproteobacteria</taxon>
        <taxon>Pseudomonadales</taxon>
        <taxon>Pseudomonadaceae</taxon>
        <taxon>Pseudomonas</taxon>
    </lineage>
</organism>
<dbReference type="Proteomes" id="UP000309819">
    <property type="component" value="Unassembled WGS sequence"/>
</dbReference>
<keyword evidence="1" id="KW-1133">Transmembrane helix</keyword>
<dbReference type="AlphaFoldDB" id="A0A5R8YTD5"/>
<proteinExistence type="predicted"/>
<evidence type="ECO:0000256" key="1">
    <source>
        <dbReference type="SAM" id="Phobius"/>
    </source>
</evidence>
<keyword evidence="1" id="KW-0812">Transmembrane</keyword>